<dbReference type="FunFam" id="3.20.19.10:FF:000003">
    <property type="entry name" value="3-isopropylmalate dehydratase small subunit"/>
    <property type="match status" value="1"/>
</dbReference>
<dbReference type="HAMAP" id="MF_01031">
    <property type="entry name" value="LeuD_type1"/>
    <property type="match status" value="1"/>
</dbReference>
<evidence type="ECO:0000259" key="11">
    <source>
        <dbReference type="Pfam" id="PF00694"/>
    </source>
</evidence>
<keyword evidence="7 10" id="KW-0028">Amino-acid biosynthesis</keyword>
<dbReference type="InterPro" id="IPR015928">
    <property type="entry name" value="Aconitase/3IPM_dehydase_swvl"/>
</dbReference>
<dbReference type="NCBIfam" id="NF002458">
    <property type="entry name" value="PRK01641.1"/>
    <property type="match status" value="1"/>
</dbReference>
<dbReference type="CDD" id="cd01577">
    <property type="entry name" value="IPMI_Swivel"/>
    <property type="match status" value="1"/>
</dbReference>
<evidence type="ECO:0000256" key="5">
    <source>
        <dbReference type="ARBA" id="ARBA00011271"/>
    </source>
</evidence>
<evidence type="ECO:0000256" key="7">
    <source>
        <dbReference type="ARBA" id="ARBA00022605"/>
    </source>
</evidence>
<dbReference type="Pfam" id="PF00694">
    <property type="entry name" value="Aconitase_C"/>
    <property type="match status" value="1"/>
</dbReference>
<evidence type="ECO:0000256" key="3">
    <source>
        <dbReference type="ARBA" id="ARBA00004729"/>
    </source>
</evidence>
<dbReference type="NCBIfam" id="TIGR00171">
    <property type="entry name" value="leuD"/>
    <property type="match status" value="1"/>
</dbReference>
<keyword evidence="8 10" id="KW-0456">Lyase</keyword>
<keyword evidence="13" id="KW-1185">Reference proteome</keyword>
<dbReference type="InterPro" id="IPR000573">
    <property type="entry name" value="AconitaseA/IPMdHydase_ssu_swvl"/>
</dbReference>
<dbReference type="SUPFAM" id="SSF52016">
    <property type="entry name" value="LeuD/IlvD-like"/>
    <property type="match status" value="1"/>
</dbReference>
<gene>
    <name evidence="10 12" type="primary">leuD</name>
    <name evidence="12" type="ORF">EHQ58_15465</name>
</gene>
<evidence type="ECO:0000256" key="6">
    <source>
        <dbReference type="ARBA" id="ARBA00022430"/>
    </source>
</evidence>
<comment type="pathway">
    <text evidence="3 10">Amino-acid biosynthesis; L-leucine biosynthesis; L-leucine from 3-methyl-2-oxobutanoate: step 2/4.</text>
</comment>
<reference evidence="12" key="1">
    <citation type="journal article" date="2019" name="PLoS Negl. Trop. Dis.">
        <title>Revisiting the worldwide diversity of Leptospira species in the environment.</title>
        <authorList>
            <person name="Vincent A.T."/>
            <person name="Schiettekatte O."/>
            <person name="Bourhy P."/>
            <person name="Veyrier F.J."/>
            <person name="Picardeau M."/>
        </authorList>
    </citation>
    <scope>NUCLEOTIDE SEQUENCE [LARGE SCALE GENOMIC DNA]</scope>
    <source>
        <strain evidence="12">201702476</strain>
    </source>
</reference>
<evidence type="ECO:0000313" key="13">
    <source>
        <dbReference type="Proteomes" id="UP000297693"/>
    </source>
</evidence>
<dbReference type="PANTHER" id="PTHR43345">
    <property type="entry name" value="3-ISOPROPYLMALATE DEHYDRATASE SMALL SUBUNIT 2-RELATED-RELATED"/>
    <property type="match status" value="1"/>
</dbReference>
<dbReference type="Proteomes" id="UP000297693">
    <property type="component" value="Unassembled WGS sequence"/>
</dbReference>
<organism evidence="12 13">
    <name type="scientific">Leptospira ognonensis</name>
    <dbReference type="NCBI Taxonomy" id="2484945"/>
    <lineage>
        <taxon>Bacteria</taxon>
        <taxon>Pseudomonadati</taxon>
        <taxon>Spirochaetota</taxon>
        <taxon>Spirochaetia</taxon>
        <taxon>Leptospirales</taxon>
        <taxon>Leptospiraceae</taxon>
        <taxon>Leptospira</taxon>
    </lineage>
</organism>
<comment type="catalytic activity">
    <reaction evidence="1 10">
        <text>(2R,3S)-3-isopropylmalate = (2S)-2-isopropylmalate</text>
        <dbReference type="Rhea" id="RHEA:32287"/>
        <dbReference type="ChEBI" id="CHEBI:1178"/>
        <dbReference type="ChEBI" id="CHEBI:35121"/>
        <dbReference type="EC" id="4.2.1.33"/>
    </reaction>
</comment>
<evidence type="ECO:0000256" key="9">
    <source>
        <dbReference type="ARBA" id="ARBA00023304"/>
    </source>
</evidence>
<dbReference type="Gene3D" id="3.20.19.10">
    <property type="entry name" value="Aconitase, domain 4"/>
    <property type="match status" value="1"/>
</dbReference>
<dbReference type="EC" id="4.2.1.33" evidence="10"/>
<evidence type="ECO:0000256" key="10">
    <source>
        <dbReference type="HAMAP-Rule" id="MF_01031"/>
    </source>
</evidence>
<dbReference type="PANTHER" id="PTHR43345:SF5">
    <property type="entry name" value="3-ISOPROPYLMALATE DEHYDRATASE SMALL SUBUNIT"/>
    <property type="match status" value="1"/>
</dbReference>
<protein>
    <recommendedName>
        <fullName evidence="10">3-isopropylmalate dehydratase small subunit</fullName>
        <ecNumber evidence="10">4.2.1.33</ecNumber>
    </recommendedName>
    <alternativeName>
        <fullName evidence="10">Alpha-IPM isomerase</fullName>
        <shortName evidence="10">IPMI</shortName>
    </alternativeName>
    <alternativeName>
        <fullName evidence="10">Isopropylmalate isomerase</fullName>
    </alternativeName>
</protein>
<evidence type="ECO:0000256" key="8">
    <source>
        <dbReference type="ARBA" id="ARBA00023239"/>
    </source>
</evidence>
<dbReference type="RefSeq" id="WP_135624819.1">
    <property type="nucleotide sequence ID" value="NZ_RQGD01000042.1"/>
</dbReference>
<dbReference type="UniPathway" id="UPA00048">
    <property type="reaction ID" value="UER00071"/>
</dbReference>
<name>A0A4R9JVK0_9LEPT</name>
<evidence type="ECO:0000256" key="2">
    <source>
        <dbReference type="ARBA" id="ARBA00002695"/>
    </source>
</evidence>
<dbReference type="OrthoDB" id="9777465at2"/>
<dbReference type="GO" id="GO:0009098">
    <property type="term" value="P:L-leucine biosynthetic process"/>
    <property type="evidence" value="ECO:0007669"/>
    <property type="project" value="UniProtKB-UniRule"/>
</dbReference>
<dbReference type="InterPro" id="IPR033940">
    <property type="entry name" value="IPMI_Swivel"/>
</dbReference>
<evidence type="ECO:0000256" key="4">
    <source>
        <dbReference type="ARBA" id="ARBA00009845"/>
    </source>
</evidence>
<accession>A0A4R9JVK0</accession>
<feature type="domain" description="Aconitase A/isopropylmalate dehydratase small subunit swivel" evidence="11">
    <location>
        <begin position="2"/>
        <end position="125"/>
    </location>
</feature>
<evidence type="ECO:0000313" key="12">
    <source>
        <dbReference type="EMBL" id="TGL56983.1"/>
    </source>
</evidence>
<dbReference type="InterPro" id="IPR004431">
    <property type="entry name" value="3-IsopropMal_deHydase_ssu"/>
</dbReference>
<comment type="function">
    <text evidence="2 10">Catalyzes the isomerization between 2-isopropylmalate and 3-isopropylmalate, via the formation of 2-isopropylmaleate.</text>
</comment>
<dbReference type="EMBL" id="RQGD01000042">
    <property type="protein sequence ID" value="TGL56983.1"/>
    <property type="molecule type" value="Genomic_DNA"/>
</dbReference>
<sequence length="197" mass="22452">MNGWTIHKGKILSLIKKDIDTDQILPKQFMKKTDKIGFGKLLFFHWRYLDEEGNVPNPDFILNSPGTADVSILLTGENFGCGSSREHAPWALADFGFKVVIAESFADIFYSNAAKNGIALIQLPKQTIDSLAASLLKDTNKKMTVDLSKLKIYFDKEEYNFKLSKSNLDRIQFGLDDIGMTFKIFEKIKEYEKRIKV</sequence>
<comment type="subunit">
    <text evidence="5 10">Heterodimer of LeuC and LeuD.</text>
</comment>
<dbReference type="AlphaFoldDB" id="A0A4R9JVK0"/>
<comment type="caution">
    <text evidence="12">The sequence shown here is derived from an EMBL/GenBank/DDBJ whole genome shotgun (WGS) entry which is preliminary data.</text>
</comment>
<proteinExistence type="inferred from homology"/>
<keyword evidence="6 10" id="KW-0432">Leucine biosynthesis</keyword>
<evidence type="ECO:0000256" key="1">
    <source>
        <dbReference type="ARBA" id="ARBA00000491"/>
    </source>
</evidence>
<comment type="similarity">
    <text evidence="4 10">Belongs to the LeuD family. LeuD type 1 subfamily.</text>
</comment>
<dbReference type="GO" id="GO:0009316">
    <property type="term" value="C:3-isopropylmalate dehydratase complex"/>
    <property type="evidence" value="ECO:0007669"/>
    <property type="project" value="InterPro"/>
</dbReference>
<keyword evidence="9 10" id="KW-0100">Branched-chain amino acid biosynthesis</keyword>
<dbReference type="InterPro" id="IPR050075">
    <property type="entry name" value="LeuD"/>
</dbReference>
<dbReference type="GO" id="GO:0003861">
    <property type="term" value="F:3-isopropylmalate dehydratase activity"/>
    <property type="evidence" value="ECO:0007669"/>
    <property type="project" value="UniProtKB-UniRule"/>
</dbReference>